<comment type="subunit">
    <text evidence="2">Homotetramer.</text>
</comment>
<evidence type="ECO:0000256" key="4">
    <source>
        <dbReference type="ARBA" id="ARBA00023098"/>
    </source>
</evidence>
<protein>
    <recommendedName>
        <fullName evidence="6">Acyl-CoA thioesterase 2</fullName>
    </recommendedName>
    <alternativeName>
        <fullName evidence="7">Thioesterase II</fullName>
    </alternativeName>
</protein>
<evidence type="ECO:0000256" key="8">
    <source>
        <dbReference type="SAM" id="MobiDB-lite"/>
    </source>
</evidence>
<dbReference type="EMBL" id="CP159218">
    <property type="protein sequence ID" value="XCG65529.1"/>
    <property type="molecule type" value="Genomic_DNA"/>
</dbReference>
<dbReference type="Pfam" id="PF13622">
    <property type="entry name" value="4HBT_3"/>
    <property type="match status" value="1"/>
</dbReference>
<dbReference type="CDD" id="cd03444">
    <property type="entry name" value="Thioesterase_II_repeat1"/>
    <property type="match status" value="1"/>
</dbReference>
<feature type="region of interest" description="Disordered" evidence="8">
    <location>
        <begin position="1"/>
        <end position="27"/>
    </location>
</feature>
<dbReference type="AlphaFoldDB" id="A0AAU8DU16"/>
<evidence type="ECO:0000256" key="2">
    <source>
        <dbReference type="ARBA" id="ARBA00011881"/>
    </source>
</evidence>
<dbReference type="PANTHER" id="PTHR11066:SF34">
    <property type="entry name" value="ACYL-COENZYME A THIOESTERASE 8"/>
    <property type="match status" value="1"/>
</dbReference>
<dbReference type="Pfam" id="PF02551">
    <property type="entry name" value="Acyl_CoA_thio"/>
    <property type="match status" value="1"/>
</dbReference>
<keyword evidence="4" id="KW-0443">Lipid metabolism</keyword>
<comment type="similarity">
    <text evidence="1">Belongs to the C/M/P thioester hydrolase family.</text>
</comment>
<evidence type="ECO:0000256" key="6">
    <source>
        <dbReference type="ARBA" id="ARBA00071120"/>
    </source>
</evidence>
<keyword evidence="3" id="KW-0378">Hydrolase</keyword>
<evidence type="ECO:0000256" key="5">
    <source>
        <dbReference type="ARBA" id="ARBA00050943"/>
    </source>
</evidence>
<organism evidence="11">
    <name type="scientific">Nakamurella sp. A5-74</name>
    <dbReference type="NCBI Taxonomy" id="3158264"/>
    <lineage>
        <taxon>Bacteria</taxon>
        <taxon>Bacillati</taxon>
        <taxon>Actinomycetota</taxon>
        <taxon>Actinomycetes</taxon>
        <taxon>Nakamurellales</taxon>
        <taxon>Nakamurellaceae</taxon>
        <taxon>Nakamurella</taxon>
    </lineage>
</organism>
<dbReference type="SUPFAM" id="SSF54637">
    <property type="entry name" value="Thioesterase/thiol ester dehydrase-isomerase"/>
    <property type="match status" value="2"/>
</dbReference>
<proteinExistence type="inferred from homology"/>
<dbReference type="FunFam" id="2.40.160.210:FF:000001">
    <property type="entry name" value="Acyl-CoA thioesterase II"/>
    <property type="match status" value="1"/>
</dbReference>
<dbReference type="Gene3D" id="2.40.160.210">
    <property type="entry name" value="Acyl-CoA thioesterase, double hotdog domain"/>
    <property type="match status" value="1"/>
</dbReference>
<evidence type="ECO:0000259" key="9">
    <source>
        <dbReference type="Pfam" id="PF02551"/>
    </source>
</evidence>
<evidence type="ECO:0000256" key="7">
    <source>
        <dbReference type="ARBA" id="ARBA00079653"/>
    </source>
</evidence>
<reference evidence="11" key="1">
    <citation type="submission" date="2024-05" db="EMBL/GenBank/DDBJ databases">
        <authorList>
            <person name="Cai S.Y."/>
            <person name="Jin L.M."/>
            <person name="Li H.R."/>
        </authorList>
    </citation>
    <scope>NUCLEOTIDE SEQUENCE</scope>
    <source>
        <strain evidence="11">A5-74</strain>
    </source>
</reference>
<evidence type="ECO:0000313" key="11">
    <source>
        <dbReference type="EMBL" id="XCG65529.1"/>
    </source>
</evidence>
<dbReference type="GO" id="GO:0047617">
    <property type="term" value="F:fatty acyl-CoA hydrolase activity"/>
    <property type="evidence" value="ECO:0007669"/>
    <property type="project" value="UniProtKB-EC"/>
</dbReference>
<comment type="catalytic activity">
    <reaction evidence="5">
        <text>a fatty acyl-CoA + H2O = a fatty acid + CoA + H(+)</text>
        <dbReference type="Rhea" id="RHEA:16781"/>
        <dbReference type="ChEBI" id="CHEBI:15377"/>
        <dbReference type="ChEBI" id="CHEBI:15378"/>
        <dbReference type="ChEBI" id="CHEBI:28868"/>
        <dbReference type="ChEBI" id="CHEBI:57287"/>
        <dbReference type="ChEBI" id="CHEBI:77636"/>
        <dbReference type="EC" id="3.1.2.20"/>
    </reaction>
    <physiologicalReaction direction="left-to-right" evidence="5">
        <dbReference type="Rhea" id="RHEA:16782"/>
    </physiologicalReaction>
</comment>
<feature type="domain" description="Acyl-CoA thioesterase-like N-terminal HotDog" evidence="10">
    <location>
        <begin position="60"/>
        <end position="136"/>
    </location>
</feature>
<dbReference type="GO" id="GO:0009062">
    <property type="term" value="P:fatty acid catabolic process"/>
    <property type="evidence" value="ECO:0007669"/>
    <property type="project" value="TreeGrafter"/>
</dbReference>
<feature type="compositionally biased region" description="Basic and acidic residues" evidence="8">
    <location>
        <begin position="1"/>
        <end position="24"/>
    </location>
</feature>
<dbReference type="InterPro" id="IPR049449">
    <property type="entry name" value="TesB_ACOT8-like_N"/>
</dbReference>
<accession>A0AAU8DU16</accession>
<evidence type="ECO:0000256" key="3">
    <source>
        <dbReference type="ARBA" id="ARBA00022801"/>
    </source>
</evidence>
<dbReference type="CDD" id="cd03445">
    <property type="entry name" value="Thioesterase_II_repeat2"/>
    <property type="match status" value="1"/>
</dbReference>
<dbReference type="InterPro" id="IPR029069">
    <property type="entry name" value="HotDog_dom_sf"/>
</dbReference>
<dbReference type="InterPro" id="IPR025652">
    <property type="entry name" value="TesB_C"/>
</dbReference>
<dbReference type="RefSeq" id="WP_353651134.1">
    <property type="nucleotide sequence ID" value="NZ_CP159218.1"/>
</dbReference>
<evidence type="ECO:0000259" key="10">
    <source>
        <dbReference type="Pfam" id="PF13622"/>
    </source>
</evidence>
<name>A0AAU8DU16_9ACTN</name>
<feature type="domain" description="Acyl-CoA thioesterase 2 C-terminal" evidence="9">
    <location>
        <begin position="186"/>
        <end position="306"/>
    </location>
</feature>
<gene>
    <name evidence="11" type="ORF">ABLG96_09755</name>
</gene>
<sequence>MSNHSDPETPADRPGSDLERDSDGVPRGQKVLDATLGLLDVHQLEVDLYRGYSPKNAMVRVFGGQVAAQAMVAACRTVPADRTVHSLHSYFVRPGDPRQPIDFRVDRTRDGRSFTTRRVVAQQGDQVIFTLSASFQIDEPGLDHQLDMPDVPDPDSLPTFAELVAGAPDAAPWDTLPRPVDIRYVTAPPWSRRSGSPQRGARNQVWFKADGAMPDDPVLHQCLLTYVSDLFLLDSALAAHGINSSARGLQMASLDHAVWFHRPIRMDDWVLYDTGSPSASGARGLAIGTFFSVDGPMLATVVQEGLVRLRR</sequence>
<dbReference type="PANTHER" id="PTHR11066">
    <property type="entry name" value="ACYL-COA THIOESTERASE"/>
    <property type="match status" value="1"/>
</dbReference>
<evidence type="ECO:0000256" key="1">
    <source>
        <dbReference type="ARBA" id="ARBA00006538"/>
    </source>
</evidence>
<dbReference type="InterPro" id="IPR003703">
    <property type="entry name" value="Acyl_CoA_thio"/>
</dbReference>
<dbReference type="InterPro" id="IPR042171">
    <property type="entry name" value="Acyl-CoA_hotdog"/>
</dbReference>
<dbReference type="GO" id="GO:0006637">
    <property type="term" value="P:acyl-CoA metabolic process"/>
    <property type="evidence" value="ECO:0007669"/>
    <property type="project" value="InterPro"/>
</dbReference>